<evidence type="ECO:0000256" key="5">
    <source>
        <dbReference type="ARBA" id="ARBA00022946"/>
    </source>
</evidence>
<protein>
    <recommendedName>
        <fullName evidence="2">NADH:ubiquinone reductase (non-electrogenic)</fullName>
        <ecNumber evidence="2">1.6.5.9</ecNumber>
    </recommendedName>
</protein>
<dbReference type="Pfam" id="PF22366">
    <property type="entry name" value="NDH2_C"/>
    <property type="match status" value="1"/>
</dbReference>
<sequence>MEKMSHIPEKGTKKRVVIVGGGFGGLKLARELDDEKFQIILIDQNNYHLFQPLLYQVATSAIEPSEISFPFRRIFKRRKNFHIRVCRVEEVLPDENRLLTSIGFIDYDYLVIATGSRTNFFGNQELGDLTMQLKNTSEALFDRNKIIESFERALNSEDEREQGRLLTFVIVGGGATGVELAGALAEMKRFVFPSDYPDLDVNRMRIILVDGADRLLGAFTPGSSDYAERYLKDKGVEIRLNALVKEYDGKALTFVNGEAIETCNVFWVAGVKANGLKGFSPDTYGKGYRLIVDEFSRVKGMGDIFAIGDTAIMITSGNPHGHPQVVQPAIQQARLLAKNLYRILAGRPLQEFKYRNKGAMATIGRNSAVVELNKIRFSGAMAWMLWLFVHLMSIVGVKNRLFIFINWMWSYVTYDQALRLWIRPEEKQKKVS</sequence>
<dbReference type="AlphaFoldDB" id="A0A0C3MJD4"/>
<dbReference type="Proteomes" id="UP000031980">
    <property type="component" value="Unassembled WGS sequence"/>
</dbReference>
<dbReference type="Gene3D" id="3.50.50.100">
    <property type="match status" value="1"/>
</dbReference>
<feature type="domain" description="FAD/NAD(P)-binding" evidence="10">
    <location>
        <begin position="15"/>
        <end position="333"/>
    </location>
</feature>
<comment type="caution">
    <text evidence="12">The sequence shown here is derived from an EMBL/GenBank/DDBJ whole genome shotgun (WGS) entry which is preliminary data.</text>
</comment>
<dbReference type="EC" id="1.6.5.9" evidence="2"/>
<dbReference type="InterPro" id="IPR023753">
    <property type="entry name" value="FAD/NAD-binding_dom"/>
</dbReference>
<dbReference type="InterPro" id="IPR054585">
    <property type="entry name" value="NDH2-like_C"/>
</dbReference>
<evidence type="ECO:0000313" key="12">
    <source>
        <dbReference type="EMBL" id="KIO46778.1"/>
    </source>
</evidence>
<evidence type="ECO:0000256" key="9">
    <source>
        <dbReference type="SAM" id="Phobius"/>
    </source>
</evidence>
<dbReference type="Pfam" id="PF07992">
    <property type="entry name" value="Pyr_redox_2"/>
    <property type="match status" value="1"/>
</dbReference>
<evidence type="ECO:0000256" key="6">
    <source>
        <dbReference type="ARBA" id="ARBA00023002"/>
    </source>
</evidence>
<feature type="domain" description="External alternative NADH-ubiquinone oxidoreductase-like C-terminal" evidence="11">
    <location>
        <begin position="357"/>
        <end position="410"/>
    </location>
</feature>
<evidence type="ECO:0000259" key="10">
    <source>
        <dbReference type="Pfam" id="PF07992"/>
    </source>
</evidence>
<evidence type="ECO:0000256" key="3">
    <source>
        <dbReference type="ARBA" id="ARBA00022630"/>
    </source>
</evidence>
<evidence type="ECO:0000256" key="1">
    <source>
        <dbReference type="ARBA" id="ARBA00005272"/>
    </source>
</evidence>
<dbReference type="InterPro" id="IPR045024">
    <property type="entry name" value="NDH-2"/>
</dbReference>
<dbReference type="InterPro" id="IPR036188">
    <property type="entry name" value="FAD/NAD-bd_sf"/>
</dbReference>
<keyword evidence="5" id="KW-0809">Transit peptide</keyword>
<evidence type="ECO:0000313" key="13">
    <source>
        <dbReference type="Proteomes" id="UP000031980"/>
    </source>
</evidence>
<gene>
    <name evidence="12" type="ORF">BA92_02665</name>
</gene>
<evidence type="ECO:0000259" key="11">
    <source>
        <dbReference type="Pfam" id="PF22366"/>
    </source>
</evidence>
<reference evidence="12 13" key="1">
    <citation type="submission" date="2014-07" db="EMBL/GenBank/DDBJ databases">
        <title>Porphyromonadaceae bacterium OUH 308042 = ATCC BAA-2681 = DSM 28342 draft genome.</title>
        <authorList>
            <person name="Sydenham T.V."/>
            <person name="Hasman H."/>
            <person name="Justensen U.S."/>
        </authorList>
    </citation>
    <scope>NUCLEOTIDE SEQUENCE [LARGE SCALE GENOMIC DNA]</scope>
    <source>
        <strain evidence="12 13">OUH 308042</strain>
    </source>
</reference>
<dbReference type="SUPFAM" id="SSF51905">
    <property type="entry name" value="FAD/NAD(P)-binding domain"/>
    <property type="match status" value="2"/>
</dbReference>
<name>A0A0C3MJD4_9PORP</name>
<feature type="transmembrane region" description="Helical" evidence="9">
    <location>
        <begin position="375"/>
        <end position="395"/>
    </location>
</feature>
<keyword evidence="9" id="KW-1133">Transmembrane helix</keyword>
<organism evidence="12 13">
    <name type="scientific">Sanguibacteroides justesenii</name>
    <dbReference type="NCBI Taxonomy" id="1547597"/>
    <lineage>
        <taxon>Bacteria</taxon>
        <taxon>Pseudomonadati</taxon>
        <taxon>Bacteroidota</taxon>
        <taxon>Bacteroidia</taxon>
        <taxon>Bacteroidales</taxon>
        <taxon>Porphyromonadaceae</taxon>
        <taxon>Sanguibacteroides</taxon>
    </lineage>
</organism>
<dbReference type="GO" id="GO:0050136">
    <property type="term" value="F:NADH dehydrogenase (quinone) (non-electrogenic) activity"/>
    <property type="evidence" value="ECO:0007669"/>
    <property type="project" value="UniProtKB-EC"/>
</dbReference>
<keyword evidence="4" id="KW-0274">FAD</keyword>
<comment type="similarity">
    <text evidence="1">Belongs to the NADH dehydrogenase family.</text>
</comment>
<accession>A0A0C3MJD4</accession>
<evidence type="ECO:0000256" key="7">
    <source>
        <dbReference type="ARBA" id="ARBA00023027"/>
    </source>
</evidence>
<dbReference type="PRINTS" id="PR00368">
    <property type="entry name" value="FADPNR"/>
</dbReference>
<keyword evidence="9" id="KW-0472">Membrane</keyword>
<comment type="catalytic activity">
    <reaction evidence="8">
        <text>a quinone + NADH + H(+) = a quinol + NAD(+)</text>
        <dbReference type="Rhea" id="RHEA:46160"/>
        <dbReference type="ChEBI" id="CHEBI:15378"/>
        <dbReference type="ChEBI" id="CHEBI:24646"/>
        <dbReference type="ChEBI" id="CHEBI:57540"/>
        <dbReference type="ChEBI" id="CHEBI:57945"/>
        <dbReference type="ChEBI" id="CHEBI:132124"/>
        <dbReference type="EC" id="1.6.5.9"/>
    </reaction>
</comment>
<dbReference type="PANTHER" id="PTHR43706:SF47">
    <property type="entry name" value="EXTERNAL NADH-UBIQUINONE OXIDOREDUCTASE 1, MITOCHONDRIAL-RELATED"/>
    <property type="match status" value="1"/>
</dbReference>
<keyword evidence="3" id="KW-0285">Flavoprotein</keyword>
<keyword evidence="9" id="KW-0812">Transmembrane</keyword>
<keyword evidence="13" id="KW-1185">Reference proteome</keyword>
<evidence type="ECO:0000256" key="4">
    <source>
        <dbReference type="ARBA" id="ARBA00022827"/>
    </source>
</evidence>
<dbReference type="RefSeq" id="WP_041504821.1">
    <property type="nucleotide sequence ID" value="NZ_JPIU01000025.1"/>
</dbReference>
<evidence type="ECO:0000256" key="2">
    <source>
        <dbReference type="ARBA" id="ARBA00012637"/>
    </source>
</evidence>
<dbReference type="EMBL" id="JPIU01000025">
    <property type="protein sequence ID" value="KIO46778.1"/>
    <property type="molecule type" value="Genomic_DNA"/>
</dbReference>
<proteinExistence type="inferred from homology"/>
<dbReference type="PANTHER" id="PTHR43706">
    <property type="entry name" value="NADH DEHYDROGENASE"/>
    <property type="match status" value="1"/>
</dbReference>
<evidence type="ECO:0000256" key="8">
    <source>
        <dbReference type="ARBA" id="ARBA00047599"/>
    </source>
</evidence>
<keyword evidence="7" id="KW-0520">NAD</keyword>
<dbReference type="PRINTS" id="PR00411">
    <property type="entry name" value="PNDRDTASEI"/>
</dbReference>
<keyword evidence="6" id="KW-0560">Oxidoreductase</keyword>